<sequence>MATDTYMILLKTARSQLSCEVLEVEVSDSISNEQQVTEKWTAIGCGKSRAYKVDFSPSSTGGYDFKIETESNNINSSANKSDHEI</sequence>
<evidence type="ECO:0000313" key="1">
    <source>
        <dbReference type="EMBL" id="TGL32572.1"/>
    </source>
</evidence>
<protein>
    <submittedName>
        <fullName evidence="1">Uncharacterized protein</fullName>
    </submittedName>
</protein>
<evidence type="ECO:0000313" key="2">
    <source>
        <dbReference type="Proteomes" id="UP000297871"/>
    </source>
</evidence>
<dbReference type="RefSeq" id="WP_135615976.1">
    <property type="nucleotide sequence ID" value="NZ_RQFY01000006.1"/>
</dbReference>
<accession>A0A4R9J480</accession>
<comment type="caution">
    <text evidence="1">The sequence shown here is derived from an EMBL/GenBank/DDBJ whole genome shotgun (WGS) entry which is preliminary data.</text>
</comment>
<gene>
    <name evidence="1" type="ORF">EHQ52_14920</name>
</gene>
<dbReference type="Proteomes" id="UP000297871">
    <property type="component" value="Unassembled WGS sequence"/>
</dbReference>
<reference evidence="1" key="1">
    <citation type="journal article" date="2019" name="PLoS Negl. Trop. Dis.">
        <title>Revisiting the worldwide diversity of Leptospira species in the environment.</title>
        <authorList>
            <person name="Vincent A.T."/>
            <person name="Schiettekatte O."/>
            <person name="Bourhy P."/>
            <person name="Veyrier F.J."/>
            <person name="Picardeau M."/>
        </authorList>
    </citation>
    <scope>NUCLEOTIDE SEQUENCE [LARGE SCALE GENOMIC DNA]</scope>
    <source>
        <strain evidence="1">201800265</strain>
    </source>
</reference>
<keyword evidence="2" id="KW-1185">Reference proteome</keyword>
<dbReference type="AlphaFoldDB" id="A0A4R9J480"/>
<dbReference type="EMBL" id="RQFY01000006">
    <property type="protein sequence ID" value="TGL32572.1"/>
    <property type="molecule type" value="Genomic_DNA"/>
</dbReference>
<proteinExistence type="predicted"/>
<name>A0A4R9J480_9LEPT</name>
<organism evidence="1 2">
    <name type="scientific">Leptospira koniambonensis</name>
    <dbReference type="NCBI Taxonomy" id="2484950"/>
    <lineage>
        <taxon>Bacteria</taxon>
        <taxon>Pseudomonadati</taxon>
        <taxon>Spirochaetota</taxon>
        <taxon>Spirochaetia</taxon>
        <taxon>Leptospirales</taxon>
        <taxon>Leptospiraceae</taxon>
        <taxon>Leptospira</taxon>
    </lineage>
</organism>